<keyword evidence="1" id="KW-0812">Transmembrane</keyword>
<evidence type="ECO:0000313" key="2">
    <source>
        <dbReference type="EMBL" id="JAG83270.1"/>
    </source>
</evidence>
<proteinExistence type="predicted"/>
<dbReference type="PANTHER" id="PTHR47890:SF1">
    <property type="entry name" value="LD24308P"/>
    <property type="match status" value="1"/>
</dbReference>
<protein>
    <submittedName>
        <fullName evidence="2">MJ0797 protein</fullName>
    </submittedName>
</protein>
<organism evidence="2">
    <name type="scientific">Fopius arisanus</name>
    <dbReference type="NCBI Taxonomy" id="64838"/>
    <lineage>
        <taxon>Eukaryota</taxon>
        <taxon>Metazoa</taxon>
        <taxon>Ecdysozoa</taxon>
        <taxon>Arthropoda</taxon>
        <taxon>Hexapoda</taxon>
        <taxon>Insecta</taxon>
        <taxon>Pterygota</taxon>
        <taxon>Neoptera</taxon>
        <taxon>Endopterygota</taxon>
        <taxon>Hymenoptera</taxon>
        <taxon>Apocrita</taxon>
        <taxon>Ichneumonoidea</taxon>
        <taxon>Braconidae</taxon>
        <taxon>Opiinae</taxon>
        <taxon>Fopius</taxon>
    </lineage>
</organism>
<accession>A0A0C9QG56</accession>
<reference evidence="2" key="1">
    <citation type="submission" date="2015-01" db="EMBL/GenBank/DDBJ databases">
        <title>Transcriptome Assembly of Fopius arisanus.</title>
        <authorList>
            <person name="Geib S."/>
        </authorList>
    </citation>
    <scope>NUCLEOTIDE SEQUENCE</scope>
</reference>
<name>A0A0C9QG56_9HYME</name>
<feature type="transmembrane region" description="Helical" evidence="1">
    <location>
        <begin position="12"/>
        <end position="30"/>
    </location>
</feature>
<keyword evidence="1" id="KW-1133">Transmembrane helix</keyword>
<dbReference type="InterPro" id="IPR032062">
    <property type="entry name" value="DUF4803"/>
</dbReference>
<dbReference type="Pfam" id="PF16061">
    <property type="entry name" value="DUF4803"/>
    <property type="match status" value="1"/>
</dbReference>
<feature type="non-terminal residue" evidence="2">
    <location>
        <position position="1"/>
    </location>
</feature>
<dbReference type="EMBL" id="GBYB01013503">
    <property type="protein sequence ID" value="JAG83270.1"/>
    <property type="molecule type" value="Transcribed_RNA"/>
</dbReference>
<gene>
    <name evidence="2" type="primary">MJ0797</name>
    <name evidence="2" type="ORF">g.8983</name>
</gene>
<evidence type="ECO:0000256" key="1">
    <source>
        <dbReference type="SAM" id="Phobius"/>
    </source>
</evidence>
<dbReference type="PANTHER" id="PTHR47890">
    <property type="entry name" value="LD24308P"/>
    <property type="match status" value="1"/>
</dbReference>
<dbReference type="AlphaFoldDB" id="A0A0C9QG56"/>
<sequence length="713" mass="81651">RRFSRHDSACGNYKLIIMLLFRMILIISVVQVEPFGLPSLGDLWKFTKFAFELGGKIKSGYDVIEGLINPDQTEKLIGQILTEVTAITKKVDALEVRLDIKLDQIVESLVERITLVQKLDASFLELHKMIVRIDDMWENFLSYTKQMQKFNNDTIGGFIDVATGPQQGGLQDLLEQIHRLIVPLRTAHIRDSVFLTLLEEQKATQLITCDQPLSNYGTIYQIYTTLALTELRGYVMTVASYGLKPFFKKGKYIGEMDNADAKFAMRTQNYLGAAKQAMGIAHKDIRRCDPREGWARGRSFLELKRLFQAYIVNEADMAPENTCKYTCEDIGDQTYRDREVDWAHNSYLKPCYGRIHSCWKPADKFSICEAPWEDARRYFWFKTGGKFYGEYSPCMGSLFFPVKWYRGMYKCDYCLCTCDSEKPTTNDVRALSFREARTDHRNSKVMIGVRIIETRGMLHLQVREGTLQPQGTILKGSDRWVPIEKFEDTGYRDLDEGYGSFVLVRNGKWEKLKMGKDYDFIRGSQNILHLDDVSVPEGRVAIGVRFKHVNDISQKTNNPIEIEVLSAPYNYESGSLIVGPVTWINSGVRSARKSIVFNSPDLPTKYMNNVPTLEKNLFVKFRASDVDKDAGSSTVPFFDSQDMTLDPPVPLQGVGLFFKGHKDGWFGGFLAFRIYTLDFTKYLNPQLPTEKQKTYEKMYGQPLYTPSKNIALA</sequence>
<keyword evidence="1" id="KW-0472">Membrane</keyword>